<sequence>MAYRLVDEEPCDGTVEHVTFVAFMPGGGCAALPGPALIGGDVLPGESVVLDASERIPLQSSSMSADSETASYTSATALWAVNDSPVRSPAALA</sequence>
<proteinExistence type="predicted"/>
<dbReference type="EMBL" id="JBHSIU010000101">
    <property type="protein sequence ID" value="MFC5006384.1"/>
    <property type="molecule type" value="Genomic_DNA"/>
</dbReference>
<name>A0ABV9WGM0_9ACTN</name>
<keyword evidence="2" id="KW-1185">Reference proteome</keyword>
<evidence type="ECO:0000313" key="1">
    <source>
        <dbReference type="EMBL" id="MFC5006384.1"/>
    </source>
</evidence>
<organism evidence="1 2">
    <name type="scientific">Dactylosporangium cerinum</name>
    <dbReference type="NCBI Taxonomy" id="1434730"/>
    <lineage>
        <taxon>Bacteria</taxon>
        <taxon>Bacillati</taxon>
        <taxon>Actinomycetota</taxon>
        <taxon>Actinomycetes</taxon>
        <taxon>Micromonosporales</taxon>
        <taxon>Micromonosporaceae</taxon>
        <taxon>Dactylosporangium</taxon>
    </lineage>
</organism>
<reference evidence="2" key="1">
    <citation type="journal article" date="2019" name="Int. J. Syst. Evol. Microbiol.">
        <title>The Global Catalogue of Microorganisms (GCM) 10K type strain sequencing project: providing services to taxonomists for standard genome sequencing and annotation.</title>
        <authorList>
            <consortium name="The Broad Institute Genomics Platform"/>
            <consortium name="The Broad Institute Genome Sequencing Center for Infectious Disease"/>
            <person name="Wu L."/>
            <person name="Ma J."/>
        </authorList>
    </citation>
    <scope>NUCLEOTIDE SEQUENCE [LARGE SCALE GENOMIC DNA]</scope>
    <source>
        <strain evidence="2">CGMCC 4.7152</strain>
    </source>
</reference>
<accession>A0ABV9WGM0</accession>
<evidence type="ECO:0000313" key="2">
    <source>
        <dbReference type="Proteomes" id="UP001595912"/>
    </source>
</evidence>
<dbReference type="RefSeq" id="WP_380127010.1">
    <property type="nucleotide sequence ID" value="NZ_JBHSIU010000101.1"/>
</dbReference>
<comment type="caution">
    <text evidence="1">The sequence shown here is derived from an EMBL/GenBank/DDBJ whole genome shotgun (WGS) entry which is preliminary data.</text>
</comment>
<dbReference type="Proteomes" id="UP001595912">
    <property type="component" value="Unassembled WGS sequence"/>
</dbReference>
<protein>
    <submittedName>
        <fullName evidence="1">Uncharacterized protein</fullName>
    </submittedName>
</protein>
<gene>
    <name evidence="1" type="ORF">ACFPIJ_52265</name>
</gene>